<dbReference type="EMBL" id="JANSHE010001703">
    <property type="protein sequence ID" value="KAJ3001467.1"/>
    <property type="molecule type" value="Genomic_DNA"/>
</dbReference>
<sequence length="278" mass="30950">MGYDCHQEWDTEPQKHPDDPGLMIQTGYTAGALSRPSFNWVRNLRRKLTPEQLASSDYATSCLFAVGWNIIRASLPNEVSDDWVTFLHTHGLPAMDAGVGMDGVTGDYSIQFGDDTITFHDAELAPLTGMLNWNYARATHHEYQPHSHAVQWIISRTHGEEYGGHFYISAYGVRIINTDDTMIAWRPTDEHGTSLAQMDPKDPTPPFDQFGICYCTSPRLATVHRVYGDALRSRLGAEDRDANVPFGKRWTAEDEAAAVAAEEFAQQLTAGVIFGNAN</sequence>
<evidence type="ECO:0000313" key="2">
    <source>
        <dbReference type="Proteomes" id="UP001144978"/>
    </source>
</evidence>
<gene>
    <name evidence="1" type="ORF">NUW54_g6403</name>
</gene>
<keyword evidence="2" id="KW-1185">Reference proteome</keyword>
<protein>
    <submittedName>
        <fullName evidence="1">Uncharacterized protein</fullName>
    </submittedName>
</protein>
<comment type="caution">
    <text evidence="1">The sequence shown here is derived from an EMBL/GenBank/DDBJ whole genome shotgun (WGS) entry which is preliminary data.</text>
</comment>
<proteinExistence type="predicted"/>
<reference evidence="1" key="1">
    <citation type="submission" date="2022-08" db="EMBL/GenBank/DDBJ databases">
        <title>Genome Sequence of Pycnoporus sanguineus.</title>
        <authorList>
            <person name="Buettner E."/>
        </authorList>
    </citation>
    <scope>NUCLEOTIDE SEQUENCE</scope>
    <source>
        <strain evidence="1">CG-C14</strain>
    </source>
</reference>
<organism evidence="1 2">
    <name type="scientific">Trametes sanguinea</name>
    <dbReference type="NCBI Taxonomy" id="158606"/>
    <lineage>
        <taxon>Eukaryota</taxon>
        <taxon>Fungi</taxon>
        <taxon>Dikarya</taxon>
        <taxon>Basidiomycota</taxon>
        <taxon>Agaricomycotina</taxon>
        <taxon>Agaricomycetes</taxon>
        <taxon>Polyporales</taxon>
        <taxon>Polyporaceae</taxon>
        <taxon>Trametes</taxon>
    </lineage>
</organism>
<dbReference type="Proteomes" id="UP001144978">
    <property type="component" value="Unassembled WGS sequence"/>
</dbReference>
<evidence type="ECO:0000313" key="1">
    <source>
        <dbReference type="EMBL" id="KAJ3001467.1"/>
    </source>
</evidence>
<accession>A0ACC1PU72</accession>
<name>A0ACC1PU72_9APHY</name>